<feature type="transmembrane region" description="Helical" evidence="7">
    <location>
        <begin position="693"/>
        <end position="713"/>
    </location>
</feature>
<keyword evidence="8" id="KW-0732">Signal</keyword>
<evidence type="ECO:0000256" key="2">
    <source>
        <dbReference type="ARBA" id="ARBA00006058"/>
    </source>
</evidence>
<dbReference type="PANTHER" id="PTHR22730">
    <property type="entry name" value="PROMININ PROM PROTEIN"/>
    <property type="match status" value="1"/>
</dbReference>
<evidence type="ECO:0000256" key="3">
    <source>
        <dbReference type="ARBA" id="ARBA00022692"/>
    </source>
</evidence>
<evidence type="ECO:0000256" key="1">
    <source>
        <dbReference type="ARBA" id="ARBA00004475"/>
    </source>
</evidence>
<feature type="transmembrane region" description="Helical" evidence="7">
    <location>
        <begin position="71"/>
        <end position="90"/>
    </location>
</feature>
<comment type="subcellular location">
    <subcellularLocation>
        <location evidence="1">Cell projection</location>
        <location evidence="1">Microvillus membrane</location>
        <topology evidence="1">Multi-pass membrane protein</topology>
    </subcellularLocation>
</comment>
<dbReference type="EMBL" id="JBBPFD010000004">
    <property type="protein sequence ID" value="KAK7930840.1"/>
    <property type="molecule type" value="Genomic_DNA"/>
</dbReference>
<evidence type="ECO:0000256" key="7">
    <source>
        <dbReference type="SAM" id="Phobius"/>
    </source>
</evidence>
<keyword evidence="3 7" id="KW-0812">Transmembrane</keyword>
<evidence type="ECO:0000256" key="5">
    <source>
        <dbReference type="ARBA" id="ARBA00023136"/>
    </source>
</evidence>
<dbReference type="GO" id="GO:0015485">
    <property type="term" value="F:cholesterol binding"/>
    <property type="evidence" value="ECO:0007669"/>
    <property type="project" value="TreeGrafter"/>
</dbReference>
<feature type="transmembrane region" description="Helical" evidence="7">
    <location>
        <begin position="406"/>
        <end position="429"/>
    </location>
</feature>
<keyword evidence="10" id="KW-1185">Reference proteome</keyword>
<dbReference type="GO" id="GO:0009986">
    <property type="term" value="C:cell surface"/>
    <property type="evidence" value="ECO:0007669"/>
    <property type="project" value="TreeGrafter"/>
</dbReference>
<proteinExistence type="inferred from homology"/>
<reference evidence="10" key="1">
    <citation type="submission" date="2024-04" db="EMBL/GenBank/DDBJ databases">
        <title>Salinicola lusitanus LLJ914,a marine bacterium isolated from the Okinawa Trough.</title>
        <authorList>
            <person name="Li J."/>
        </authorList>
    </citation>
    <scope>NUCLEOTIDE SEQUENCE [LARGE SCALE GENOMIC DNA]</scope>
</reference>
<comment type="caution">
    <text evidence="9">The sequence shown here is derived from an EMBL/GenBank/DDBJ whole genome shotgun (WGS) entry which is preliminary data.</text>
</comment>
<accession>A0AAW0PM84</accession>
<dbReference type="Proteomes" id="UP001460270">
    <property type="component" value="Unassembled WGS sequence"/>
</dbReference>
<evidence type="ECO:0000256" key="6">
    <source>
        <dbReference type="ARBA" id="ARBA00023180"/>
    </source>
</evidence>
<feature type="transmembrane region" description="Helical" evidence="7">
    <location>
        <begin position="110"/>
        <end position="137"/>
    </location>
</feature>
<organism evidence="9 10">
    <name type="scientific">Mugilogobius chulae</name>
    <name type="common">yellowstripe goby</name>
    <dbReference type="NCBI Taxonomy" id="88201"/>
    <lineage>
        <taxon>Eukaryota</taxon>
        <taxon>Metazoa</taxon>
        <taxon>Chordata</taxon>
        <taxon>Craniata</taxon>
        <taxon>Vertebrata</taxon>
        <taxon>Euteleostomi</taxon>
        <taxon>Actinopterygii</taxon>
        <taxon>Neopterygii</taxon>
        <taxon>Teleostei</taxon>
        <taxon>Neoteleostei</taxon>
        <taxon>Acanthomorphata</taxon>
        <taxon>Gobiaria</taxon>
        <taxon>Gobiiformes</taxon>
        <taxon>Gobioidei</taxon>
        <taxon>Gobiidae</taxon>
        <taxon>Gobionellinae</taxon>
        <taxon>Mugilogobius</taxon>
    </lineage>
</organism>
<feature type="chain" id="PRO_5043396197" evidence="8">
    <location>
        <begin position="19"/>
        <end position="729"/>
    </location>
</feature>
<comment type="similarity">
    <text evidence="2">Belongs to the prominin family.</text>
</comment>
<dbReference type="Pfam" id="PF05478">
    <property type="entry name" value="Prominin"/>
    <property type="match status" value="3"/>
</dbReference>
<protein>
    <submittedName>
        <fullName evidence="9">Uncharacterized protein</fullName>
    </submittedName>
</protein>
<sequence length="729" mass="81377">MGAVVLVLLLVLVGSGMSQVVPSQSPCHGGASPHSLEQPEYEKSVRPVGDFMASFVQSFLNTVQPSPFPKVVHVFMSLFVFFNMLNDFYIAHNNKLHLFLKDWTIKCSVLVYEIGFLVCVAFGILYIVLMPIVGLFLACCRCCGKCGGKMHQKQTSSIHCRRRTLYWTTFVTTVIILAGNVCMFRSNEALKGSVDSSKVELNKAINNIQTFLMAVPQFESTFTPALQSLVSLDKEVVNTSALLIKLNTSLTNLESSAVMVQGNITAVKNQINKTLSRAECINCSGLKPELNKLSVDTSINTPSLSLLETAVDEMIKADLKSKVKEVEVQFKNIPETVTNGTRDVVKSSKTQLEEIKSQISKVTTELPLSGLNDVLSQLKQVQGNIDVYTPKVEDAEYIRGAGFSFLISWLFMIIVLILFLVGGNAYTLLCKTWRNGELLKFLDTPGVLPDFSASFGFNISISNLYRECEKNKPAWSVLHLNQKIDLDDLLNVSKYTDEIKKHFENADIKLSSVTFLSPEVRDKLISFSSKASDIDFTTPVQQINNISAINLNITAGRLDQLATAQTGLIKQELQNEAQTLREIQIEIETIIFPQLATVGEVLRSVGVAQDFSNKNATQIVKTKCDILVHFSLIWVRAGQLIEKSRWNRIVRLLIIPFVELAACSGHSPEFSKGCSSQMLRTDSFCLTLFRKNAFWFSLGWCMAFLIPSIILSIKLAKYYRRMKFTDVFE</sequence>
<keyword evidence="5 7" id="KW-0472">Membrane</keyword>
<evidence type="ECO:0000256" key="4">
    <source>
        <dbReference type="ARBA" id="ARBA00022989"/>
    </source>
</evidence>
<name>A0AAW0PM84_9GOBI</name>
<dbReference type="GO" id="GO:0031528">
    <property type="term" value="C:microvillus membrane"/>
    <property type="evidence" value="ECO:0007669"/>
    <property type="project" value="UniProtKB-SubCell"/>
</dbReference>
<dbReference type="AlphaFoldDB" id="A0AAW0PM84"/>
<evidence type="ECO:0000313" key="10">
    <source>
        <dbReference type="Proteomes" id="UP001460270"/>
    </source>
</evidence>
<dbReference type="InterPro" id="IPR008795">
    <property type="entry name" value="Prominin"/>
</dbReference>
<evidence type="ECO:0000313" key="9">
    <source>
        <dbReference type="EMBL" id="KAK7930840.1"/>
    </source>
</evidence>
<feature type="signal peptide" evidence="8">
    <location>
        <begin position="1"/>
        <end position="18"/>
    </location>
</feature>
<dbReference type="GO" id="GO:0016324">
    <property type="term" value="C:apical plasma membrane"/>
    <property type="evidence" value="ECO:0007669"/>
    <property type="project" value="TreeGrafter"/>
</dbReference>
<keyword evidence="6" id="KW-0325">Glycoprotein</keyword>
<keyword evidence="4 7" id="KW-1133">Transmembrane helix</keyword>
<gene>
    <name evidence="9" type="ORF">WMY93_007235</name>
</gene>
<dbReference type="GO" id="GO:0005929">
    <property type="term" value="C:cilium"/>
    <property type="evidence" value="ECO:0007669"/>
    <property type="project" value="TreeGrafter"/>
</dbReference>
<evidence type="ECO:0000256" key="8">
    <source>
        <dbReference type="SAM" id="SignalP"/>
    </source>
</evidence>
<dbReference type="GO" id="GO:0071914">
    <property type="term" value="C:prominosome"/>
    <property type="evidence" value="ECO:0007669"/>
    <property type="project" value="TreeGrafter"/>
</dbReference>
<dbReference type="PANTHER" id="PTHR22730:SF4">
    <property type="entry name" value="PROMININ-1-A-LIKE"/>
    <property type="match status" value="1"/>
</dbReference>